<sequence length="74" mass="8472">MYSRPQQRCYSRDPHPLLKRNEFITLVPIVVLDVTHQNESVKTGPIAICIELKVSSNIPANTSAYCLIIRDKIY</sequence>
<dbReference type="EnsemblMetazoa" id="GMOY008169-RA">
    <property type="protein sequence ID" value="GMOY008169-PA"/>
    <property type="gene ID" value="GMOY008169"/>
</dbReference>
<reference evidence="2" key="1">
    <citation type="submission" date="2020-05" db="UniProtKB">
        <authorList>
            <consortium name="EnsemblMetazoa"/>
        </authorList>
    </citation>
    <scope>IDENTIFICATION</scope>
    <source>
        <strain evidence="2">Yale</strain>
    </source>
</reference>
<dbReference type="Pfam" id="PF21738">
    <property type="entry name" value="DJR-like_dom"/>
    <property type="match status" value="1"/>
</dbReference>
<name>A0A1B0G4C2_GLOMM</name>
<proteinExistence type="predicted"/>
<accession>A0A1B0G4C2</accession>
<evidence type="ECO:0000313" key="2">
    <source>
        <dbReference type="EnsemblMetazoa" id="GMOY008169-PA"/>
    </source>
</evidence>
<dbReference type="AlphaFoldDB" id="A0A1B0G4C2"/>
<dbReference type="VEuPathDB" id="VectorBase:GMOY008169"/>
<evidence type="ECO:0000259" key="1">
    <source>
        <dbReference type="Pfam" id="PF21738"/>
    </source>
</evidence>
<feature type="domain" description="Double jelly roll-like" evidence="1">
    <location>
        <begin position="1"/>
        <end position="73"/>
    </location>
</feature>
<organism evidence="2 3">
    <name type="scientific">Glossina morsitans morsitans</name>
    <name type="common">Savannah tsetse fly</name>
    <dbReference type="NCBI Taxonomy" id="37546"/>
    <lineage>
        <taxon>Eukaryota</taxon>
        <taxon>Metazoa</taxon>
        <taxon>Ecdysozoa</taxon>
        <taxon>Arthropoda</taxon>
        <taxon>Hexapoda</taxon>
        <taxon>Insecta</taxon>
        <taxon>Pterygota</taxon>
        <taxon>Neoptera</taxon>
        <taxon>Endopterygota</taxon>
        <taxon>Diptera</taxon>
        <taxon>Brachycera</taxon>
        <taxon>Muscomorpha</taxon>
        <taxon>Hippoboscoidea</taxon>
        <taxon>Glossinidae</taxon>
        <taxon>Glossina</taxon>
    </lineage>
</organism>
<dbReference type="InterPro" id="IPR049512">
    <property type="entry name" value="DJR-like_dom"/>
</dbReference>
<dbReference type="Proteomes" id="UP000092444">
    <property type="component" value="Unassembled WGS sequence"/>
</dbReference>
<protein>
    <recommendedName>
        <fullName evidence="1">Double jelly roll-like domain-containing protein</fullName>
    </recommendedName>
</protein>
<dbReference type="PhylomeDB" id="A0A1B0G4C2"/>
<keyword evidence="3" id="KW-1185">Reference proteome</keyword>
<evidence type="ECO:0000313" key="3">
    <source>
        <dbReference type="Proteomes" id="UP000092444"/>
    </source>
</evidence>
<dbReference type="EMBL" id="CCAG010001862">
    <property type="status" value="NOT_ANNOTATED_CDS"/>
    <property type="molecule type" value="Genomic_DNA"/>
</dbReference>